<proteinExistence type="predicted"/>
<name>A0ABR2KZJ4_9EUKA</name>
<dbReference type="Proteomes" id="UP001470230">
    <property type="component" value="Unassembled WGS sequence"/>
</dbReference>
<accession>A0ABR2KZJ4</accession>
<evidence type="ECO:0000256" key="1">
    <source>
        <dbReference type="SAM" id="MobiDB-lite"/>
    </source>
</evidence>
<keyword evidence="3" id="KW-1185">Reference proteome</keyword>
<comment type="caution">
    <text evidence="2">The sequence shown here is derived from an EMBL/GenBank/DDBJ whole genome shotgun (WGS) entry which is preliminary data.</text>
</comment>
<evidence type="ECO:0000313" key="2">
    <source>
        <dbReference type="EMBL" id="KAK8896473.1"/>
    </source>
</evidence>
<reference evidence="2 3" key="1">
    <citation type="submission" date="2024-04" db="EMBL/GenBank/DDBJ databases">
        <title>Tritrichomonas musculus Genome.</title>
        <authorList>
            <person name="Alves-Ferreira E."/>
            <person name="Grigg M."/>
            <person name="Lorenzi H."/>
            <person name="Galac M."/>
        </authorList>
    </citation>
    <scope>NUCLEOTIDE SEQUENCE [LARGE SCALE GENOMIC DNA]</scope>
    <source>
        <strain evidence="2 3">EAF2021</strain>
    </source>
</reference>
<organism evidence="2 3">
    <name type="scientific">Tritrichomonas musculus</name>
    <dbReference type="NCBI Taxonomy" id="1915356"/>
    <lineage>
        <taxon>Eukaryota</taxon>
        <taxon>Metamonada</taxon>
        <taxon>Parabasalia</taxon>
        <taxon>Tritrichomonadida</taxon>
        <taxon>Tritrichomonadidae</taxon>
        <taxon>Tritrichomonas</taxon>
    </lineage>
</organism>
<sequence length="74" mass="8255">MMIVIVCVSVFIAFLVFKRKVLKPYVIDERHSESTNDIMEANAPEADIIQPFASNGTEGNTLDPFLLEPGEDDI</sequence>
<feature type="region of interest" description="Disordered" evidence="1">
    <location>
        <begin position="54"/>
        <end position="74"/>
    </location>
</feature>
<protein>
    <submittedName>
        <fullName evidence="2">Uncharacterized protein</fullName>
    </submittedName>
</protein>
<gene>
    <name evidence="2" type="ORF">M9Y10_014373</name>
</gene>
<dbReference type="EMBL" id="JAPFFF010000002">
    <property type="protein sequence ID" value="KAK8896473.1"/>
    <property type="molecule type" value="Genomic_DNA"/>
</dbReference>
<evidence type="ECO:0000313" key="3">
    <source>
        <dbReference type="Proteomes" id="UP001470230"/>
    </source>
</evidence>